<comment type="caution">
    <text evidence="2">The sequence shown here is derived from an EMBL/GenBank/DDBJ whole genome shotgun (WGS) entry which is preliminary data.</text>
</comment>
<protein>
    <submittedName>
        <fullName evidence="2">Uncharacterized protein</fullName>
    </submittedName>
</protein>
<keyword evidence="1" id="KW-0812">Transmembrane</keyword>
<evidence type="ECO:0000313" key="2">
    <source>
        <dbReference type="EMBL" id="MBY6217727.1"/>
    </source>
</evidence>
<keyword evidence="1" id="KW-0472">Membrane</keyword>
<dbReference type="Proteomes" id="UP000824927">
    <property type="component" value="Unassembled WGS sequence"/>
</dbReference>
<gene>
    <name evidence="2" type="ORF">KUV31_05160</name>
</gene>
<evidence type="ECO:0000256" key="1">
    <source>
        <dbReference type="SAM" id="Phobius"/>
    </source>
</evidence>
<evidence type="ECO:0000313" key="3">
    <source>
        <dbReference type="Proteomes" id="UP000824927"/>
    </source>
</evidence>
<sequence length="61" mass="6516">MSMGGGEVAWAAMMAALVVAYLVGMKRGDGLRSTEIIKMALIWVGIIGVAYFIVSWFTGMS</sequence>
<reference evidence="2" key="1">
    <citation type="submission" date="2021-06" db="EMBL/GenBank/DDBJ databases">
        <title>50 bacteria genomes isolated from Dapeng, Shenzhen, China.</title>
        <authorList>
            <person name="Zheng W."/>
            <person name="Yu S."/>
            <person name="Huang Y."/>
        </authorList>
    </citation>
    <scope>NUCLEOTIDE SEQUENCE</scope>
    <source>
        <strain evidence="2">DP4N28-2</strain>
    </source>
</reference>
<proteinExistence type="predicted"/>
<dbReference type="AlphaFoldDB" id="A0A9Q3S0F4"/>
<organism evidence="2 3">
    <name type="scientific">Qipengyuania aquimaris</name>
    <dbReference type="NCBI Taxonomy" id="255984"/>
    <lineage>
        <taxon>Bacteria</taxon>
        <taxon>Pseudomonadati</taxon>
        <taxon>Pseudomonadota</taxon>
        <taxon>Alphaproteobacteria</taxon>
        <taxon>Sphingomonadales</taxon>
        <taxon>Erythrobacteraceae</taxon>
        <taxon>Qipengyuania</taxon>
    </lineage>
</organism>
<name>A0A9Q3S0F4_9SPHN</name>
<dbReference type="RefSeq" id="WP_221428438.1">
    <property type="nucleotide sequence ID" value="NZ_JAHVKP010000001.1"/>
</dbReference>
<dbReference type="EMBL" id="JAHVKP010000001">
    <property type="protein sequence ID" value="MBY6217727.1"/>
    <property type="molecule type" value="Genomic_DNA"/>
</dbReference>
<feature type="transmembrane region" description="Helical" evidence="1">
    <location>
        <begin position="36"/>
        <end position="57"/>
    </location>
</feature>
<accession>A0A9Q3S0F4</accession>
<keyword evidence="1" id="KW-1133">Transmembrane helix</keyword>
<feature type="transmembrane region" description="Helical" evidence="1">
    <location>
        <begin position="6"/>
        <end position="24"/>
    </location>
</feature>